<feature type="region of interest" description="Disordered" evidence="12">
    <location>
        <begin position="1309"/>
        <end position="1340"/>
    </location>
</feature>
<dbReference type="InterPro" id="IPR036961">
    <property type="entry name" value="Kinesin_motor_dom_sf"/>
</dbReference>
<dbReference type="Gene3D" id="2.60.200.20">
    <property type="match status" value="1"/>
</dbReference>
<dbReference type="GO" id="GO:0007018">
    <property type="term" value="P:microtubule-based movement"/>
    <property type="evidence" value="ECO:0007669"/>
    <property type="project" value="InterPro"/>
</dbReference>
<reference evidence="14" key="1">
    <citation type="submission" date="2022-05" db="EMBL/GenBank/DDBJ databases">
        <title>A multi-omics perspective on studying reproductive biology in Daphnia sinensis.</title>
        <authorList>
            <person name="Jia J."/>
        </authorList>
    </citation>
    <scope>NUCLEOTIDE SEQUENCE</scope>
    <source>
        <strain evidence="14">WSL</strain>
    </source>
</reference>
<protein>
    <recommendedName>
        <fullName evidence="13">Kinesin motor domain-containing protein</fullName>
    </recommendedName>
</protein>
<evidence type="ECO:0000259" key="13">
    <source>
        <dbReference type="PROSITE" id="PS50067"/>
    </source>
</evidence>
<evidence type="ECO:0000313" key="15">
    <source>
        <dbReference type="EMBL" id="KAI9551269.1"/>
    </source>
</evidence>
<evidence type="ECO:0000256" key="9">
    <source>
        <dbReference type="PROSITE-ProRule" id="PRU00182"/>
    </source>
</evidence>
<evidence type="ECO:0000256" key="12">
    <source>
        <dbReference type="SAM" id="MobiDB-lite"/>
    </source>
</evidence>
<feature type="region of interest" description="Disordered" evidence="12">
    <location>
        <begin position="32"/>
        <end position="110"/>
    </location>
</feature>
<dbReference type="PANTHER" id="PTHR47117">
    <property type="entry name" value="STAR-RELATED LIPID TRANSFER PROTEIN 9"/>
    <property type="match status" value="1"/>
</dbReference>
<dbReference type="PROSITE" id="PS50889">
    <property type="entry name" value="S4"/>
    <property type="match status" value="1"/>
</dbReference>
<evidence type="ECO:0000256" key="7">
    <source>
        <dbReference type="ARBA" id="ARBA00023175"/>
    </source>
</evidence>
<dbReference type="EMBL" id="WJBH02000021">
    <property type="protein sequence ID" value="KAI9551269.1"/>
    <property type="molecule type" value="Genomic_DNA"/>
</dbReference>
<dbReference type="PANTHER" id="PTHR47117:SF5">
    <property type="entry name" value="KINESIN-LIKE PROTEIN KIF14"/>
    <property type="match status" value="1"/>
</dbReference>
<feature type="compositionally biased region" description="Polar residues" evidence="12">
    <location>
        <begin position="92"/>
        <end position="110"/>
    </location>
</feature>
<dbReference type="FunFam" id="3.40.850.10:FF:000042">
    <property type="entry name" value="Kinesin family member 14"/>
    <property type="match status" value="1"/>
</dbReference>
<feature type="binding site" evidence="10">
    <location>
        <begin position="237"/>
        <end position="244"/>
    </location>
    <ligand>
        <name>ATP</name>
        <dbReference type="ChEBI" id="CHEBI:30616"/>
    </ligand>
</feature>
<comment type="caution">
    <text evidence="14">The sequence shown here is derived from an EMBL/GenBank/DDBJ whole genome shotgun (WGS) entry which is preliminary data.</text>
</comment>
<evidence type="ECO:0000256" key="10">
    <source>
        <dbReference type="PROSITE-ProRule" id="PRU00283"/>
    </source>
</evidence>
<gene>
    <name evidence="15" type="ORF">GHT06_002294</name>
    <name evidence="14" type="ORF">GHT06_006402</name>
</gene>
<feature type="compositionally biased region" description="Basic and acidic residues" evidence="12">
    <location>
        <begin position="48"/>
        <end position="69"/>
    </location>
</feature>
<evidence type="ECO:0000256" key="8">
    <source>
        <dbReference type="ARBA" id="ARBA00023212"/>
    </source>
</evidence>
<evidence type="ECO:0000256" key="4">
    <source>
        <dbReference type="ARBA" id="ARBA00022741"/>
    </source>
</evidence>
<dbReference type="InterPro" id="IPR027417">
    <property type="entry name" value="P-loop_NTPase"/>
</dbReference>
<dbReference type="Pfam" id="PF00498">
    <property type="entry name" value="FHA"/>
    <property type="match status" value="1"/>
</dbReference>
<dbReference type="GO" id="GO:0005524">
    <property type="term" value="F:ATP binding"/>
    <property type="evidence" value="ECO:0007669"/>
    <property type="project" value="UniProtKB-UniRule"/>
</dbReference>
<keyword evidence="16" id="KW-1185">Reference proteome</keyword>
<dbReference type="SUPFAM" id="SSF52540">
    <property type="entry name" value="P-loop containing nucleoside triphosphate hydrolases"/>
    <property type="match status" value="1"/>
</dbReference>
<dbReference type="GO" id="GO:0005874">
    <property type="term" value="C:microtubule"/>
    <property type="evidence" value="ECO:0007669"/>
    <property type="project" value="UniProtKB-KW"/>
</dbReference>
<feature type="compositionally biased region" description="Polar residues" evidence="12">
    <location>
        <begin position="34"/>
        <end position="44"/>
    </location>
</feature>
<keyword evidence="6 11" id="KW-0175">Coiled coil</keyword>
<evidence type="ECO:0000256" key="2">
    <source>
        <dbReference type="ARBA" id="ARBA00022490"/>
    </source>
</evidence>
<dbReference type="GO" id="GO:0003723">
    <property type="term" value="F:RNA binding"/>
    <property type="evidence" value="ECO:0007669"/>
    <property type="project" value="UniProtKB-KW"/>
</dbReference>
<dbReference type="InterPro" id="IPR001752">
    <property type="entry name" value="Kinesin_motor_dom"/>
</dbReference>
<keyword evidence="2" id="KW-0963">Cytoplasm</keyword>
<dbReference type="EMBL" id="WJBH02000024">
    <property type="protein sequence ID" value="KAI9551251.1"/>
    <property type="molecule type" value="Genomic_DNA"/>
</dbReference>
<comment type="subcellular location">
    <subcellularLocation>
        <location evidence="1">Cytoplasm</location>
        <location evidence="1">Cytoskeleton</location>
    </subcellularLocation>
</comment>
<proteinExistence type="inferred from homology"/>
<keyword evidence="5 10" id="KW-0067">ATP-binding</keyword>
<dbReference type="Gene3D" id="3.40.850.10">
    <property type="entry name" value="Kinesin motor domain"/>
    <property type="match status" value="1"/>
</dbReference>
<dbReference type="GO" id="GO:0008017">
    <property type="term" value="F:microtubule binding"/>
    <property type="evidence" value="ECO:0007669"/>
    <property type="project" value="InterPro"/>
</dbReference>
<evidence type="ECO:0000313" key="16">
    <source>
        <dbReference type="Proteomes" id="UP000820818"/>
    </source>
</evidence>
<evidence type="ECO:0000256" key="3">
    <source>
        <dbReference type="ARBA" id="ARBA00022701"/>
    </source>
</evidence>
<dbReference type="PROSITE" id="PS00411">
    <property type="entry name" value="KINESIN_MOTOR_1"/>
    <property type="match status" value="1"/>
</dbReference>
<evidence type="ECO:0000256" key="5">
    <source>
        <dbReference type="ARBA" id="ARBA00022840"/>
    </source>
</evidence>
<organism evidence="14 16">
    <name type="scientific">Daphnia sinensis</name>
    <dbReference type="NCBI Taxonomy" id="1820382"/>
    <lineage>
        <taxon>Eukaryota</taxon>
        <taxon>Metazoa</taxon>
        <taxon>Ecdysozoa</taxon>
        <taxon>Arthropoda</taxon>
        <taxon>Crustacea</taxon>
        <taxon>Branchiopoda</taxon>
        <taxon>Diplostraca</taxon>
        <taxon>Cladocera</taxon>
        <taxon>Anomopoda</taxon>
        <taxon>Daphniidae</taxon>
        <taxon>Daphnia</taxon>
        <taxon>Daphnia similis group</taxon>
    </lineage>
</organism>
<feature type="domain" description="Kinesin motor" evidence="13">
    <location>
        <begin position="147"/>
        <end position="493"/>
    </location>
</feature>
<name>A0AAD5PKV8_9CRUS</name>
<feature type="coiled-coil region" evidence="11">
    <location>
        <begin position="508"/>
        <end position="565"/>
    </location>
</feature>
<dbReference type="Pfam" id="PF00225">
    <property type="entry name" value="Kinesin"/>
    <property type="match status" value="1"/>
</dbReference>
<dbReference type="PRINTS" id="PR00380">
    <property type="entry name" value="KINESINHEAVY"/>
</dbReference>
<dbReference type="GO" id="GO:0003777">
    <property type="term" value="F:microtubule motor activity"/>
    <property type="evidence" value="ECO:0007669"/>
    <property type="project" value="InterPro"/>
</dbReference>
<dbReference type="PROSITE" id="PS50067">
    <property type="entry name" value="KINESIN_MOTOR_2"/>
    <property type="match status" value="1"/>
</dbReference>
<accession>A0AAD5PKV8</accession>
<keyword evidence="4 10" id="KW-0547">Nucleotide-binding</keyword>
<evidence type="ECO:0000256" key="1">
    <source>
        <dbReference type="ARBA" id="ARBA00004245"/>
    </source>
</evidence>
<keyword evidence="3" id="KW-0493">Microtubule</keyword>
<dbReference type="InterPro" id="IPR000253">
    <property type="entry name" value="FHA_dom"/>
</dbReference>
<comment type="similarity">
    <text evidence="10">Belongs to the TRAFAC class myosin-kinesin ATPase superfamily. Kinesin family.</text>
</comment>
<dbReference type="SMART" id="SM00129">
    <property type="entry name" value="KISc"/>
    <property type="match status" value="1"/>
</dbReference>
<keyword evidence="8" id="KW-0206">Cytoskeleton</keyword>
<dbReference type="InterPro" id="IPR019821">
    <property type="entry name" value="Kinesin_motor_CS"/>
</dbReference>
<keyword evidence="7 10" id="KW-0505">Motor protein</keyword>
<evidence type="ECO:0000256" key="11">
    <source>
        <dbReference type="SAM" id="Coils"/>
    </source>
</evidence>
<sequence length="1410" mass="157764">MKSSVASTGSKLNQTPRCYSASNPLAKVAAMEANSKQKSFSVIPQSPKIERMEKKEKYWNLENITRDPTVRSGGQQSRKSGALPSRQERHSTGSPKLSTPIRSTSRSSEVSNLTVVRTPEVFSTVRFETPKRNLLHELPGSGVETSNLVVAVRVRPQTEKEKTDKEMKPIVSIKENEVIVLTDNGQTHSFNYDHCFLSNTSLHQNAEDDQSKIYDSLAKPLLSQAFKGFNTSLFAYGQTGSGKSYSVMGNVGCENELHFQSGIVPRFCHDLFREVELLLKDPVDNFSVEIQISYFEIYKEKIQDLLCPARKLGGSLRVREHPQHGPYVVDLSKHAVTSFEEVQRWLVVGNRQRATASTSANEHSSRSHAIFTIILAQSHDELLDGKTHEVRKQSRINFIDLAGSERVASCHAVGDRREEGLTINQSLLTLGRVITALAEQKFVPYRESVLTWLLKESLGGDSKTVMLATVSPCASHMEETLSTLRYACQARKIVNTARIGEDPNSVHIRNLRHQIKLMENRLNEANARSEMAVADGHIGESSSRVQQLESEIRCLKSRLTEVESQKDVSWQEKVTQAELKRIEAEEALAKCGVSTIQDPKQPCLVNVNQDPLLSGTLFFPLKLGQNWVGPSASSANSPTIQLTGLMIEESHCCIERSGEQLTLVANGETYVNGQLVSSPGVQLHHGDRIIIGGTHYFHLYNPSDSRFPGNQSANNKVPDFETAHEELRQCQEQRLQLAIKDAQEKARVQLMAEMEELRQEAALEISLQRHSYEDEIASLNRVLEERQVNGITSPPFCSPSITKSTNLEEIESLLQDTQRKLALPTENSEESSFVIQSMLNEINAICRRFQQPYSFARRDALADDLQPMICVQDLDRQLVMYWTIDTMRKRLEVLREAIDESEKFPTATVFERGDVWQLEDGASALFVPALKEKLDKLLKCHDSSMSVLDDSRFSMDSSRRSSLRLSRSPTINTGAAETCKELIRSFRDGDLNSTFCSAASSLKSALDHPDRAYSFAIPITVHAFSLLSVYPGLVSFLISKRDVPQNIRNNWLHTTKELGQRLQNSLEFVMQGITLDSAGLFKEWVHRTQNTLNSILASYYELSVVFCDEVPNLEVITAPTAIAGFVTAQTKVHESIVDLADNVRMKIAQLPDENSLDSLDNSSFTTRESWLVKASHDVVTQVQILLEQFTEIIGSQSWNEKELAVVYSKFHQRVDILLHMGSTIENLLSYLESADLSQIKMCAAALEVQATAYTNQMGVNSDVTSVLCDVSFAVNSVHKIVAERRRMTVLRRGRDITYSPLPARLLASSPRKSSHFDDVMESETSDSASETVQSDEESLENVSISPSAIKKALLFRVPLKSSLKSNGNVEQAITIKSHFPMLVQIEQDSKSYCCHIHIMSHPVTQNSQPK</sequence>
<evidence type="ECO:0000256" key="6">
    <source>
        <dbReference type="ARBA" id="ARBA00023054"/>
    </source>
</evidence>
<feature type="region of interest" description="Disordered" evidence="12">
    <location>
        <begin position="1"/>
        <end position="20"/>
    </location>
</feature>
<dbReference type="Proteomes" id="UP000820818">
    <property type="component" value="Unassembled WGS sequence"/>
</dbReference>
<evidence type="ECO:0000313" key="14">
    <source>
        <dbReference type="EMBL" id="KAI9551251.1"/>
    </source>
</evidence>
<dbReference type="SUPFAM" id="SSF49879">
    <property type="entry name" value="SMAD/FHA domain"/>
    <property type="match status" value="1"/>
</dbReference>
<dbReference type="InterPro" id="IPR008984">
    <property type="entry name" value="SMAD_FHA_dom_sf"/>
</dbReference>
<keyword evidence="9" id="KW-0694">RNA-binding</keyword>